<feature type="transmembrane region" description="Helical" evidence="7">
    <location>
        <begin position="325"/>
        <end position="342"/>
    </location>
</feature>
<dbReference type="PANTHER" id="PTHR23504">
    <property type="entry name" value="MAJOR FACILITATOR SUPERFAMILY DOMAIN-CONTAINING PROTEIN 10"/>
    <property type="match status" value="1"/>
</dbReference>
<dbReference type="PANTHER" id="PTHR23504:SF31">
    <property type="entry name" value="MAJOR FACILITATOR SUPERFAMILY DOMAIN-CONTAINING PROTEIN 10"/>
    <property type="match status" value="1"/>
</dbReference>
<protein>
    <recommendedName>
        <fullName evidence="8">Major facilitator superfamily (MFS) profile domain-containing protein</fullName>
    </recommendedName>
</protein>
<feature type="transmembrane region" description="Helical" evidence="7">
    <location>
        <begin position="412"/>
        <end position="433"/>
    </location>
</feature>
<keyword evidence="10" id="KW-1185">Reference proteome</keyword>
<feature type="transmembrane region" description="Helical" evidence="7">
    <location>
        <begin position="192"/>
        <end position="214"/>
    </location>
</feature>
<evidence type="ECO:0000256" key="5">
    <source>
        <dbReference type="ARBA" id="ARBA00023136"/>
    </source>
</evidence>
<dbReference type="GO" id="GO:0031526">
    <property type="term" value="C:brush border membrane"/>
    <property type="evidence" value="ECO:0007669"/>
    <property type="project" value="TreeGrafter"/>
</dbReference>
<comment type="subcellular location">
    <subcellularLocation>
        <location evidence="1">Membrane</location>
        <topology evidence="1">Multi-pass membrane protein</topology>
    </subcellularLocation>
</comment>
<dbReference type="PROSITE" id="PS50850">
    <property type="entry name" value="MFS"/>
    <property type="match status" value="1"/>
</dbReference>
<dbReference type="RefSeq" id="XP_022670926.1">
    <property type="nucleotide sequence ID" value="XM_022815191.1"/>
</dbReference>
<dbReference type="Gene3D" id="1.20.1250.20">
    <property type="entry name" value="MFS general substrate transporter like domains"/>
    <property type="match status" value="1"/>
</dbReference>
<feature type="transmembrane region" description="Helical" evidence="7">
    <location>
        <begin position="439"/>
        <end position="458"/>
    </location>
</feature>
<keyword evidence="3 7" id="KW-0812">Transmembrane</keyword>
<dbReference type="EnsemblMetazoa" id="XM_022815192">
    <property type="protein sequence ID" value="XP_022670927"/>
    <property type="gene ID" value="LOC111254395"/>
</dbReference>
<dbReference type="Pfam" id="PF07690">
    <property type="entry name" value="MFS_1"/>
    <property type="match status" value="1"/>
</dbReference>
<dbReference type="Proteomes" id="UP000594260">
    <property type="component" value="Unplaced"/>
</dbReference>
<evidence type="ECO:0000256" key="3">
    <source>
        <dbReference type="ARBA" id="ARBA00022692"/>
    </source>
</evidence>
<keyword evidence="5 7" id="KW-0472">Membrane</keyword>
<feature type="compositionally biased region" description="Low complexity" evidence="6">
    <location>
        <begin position="19"/>
        <end position="28"/>
    </location>
</feature>
<evidence type="ECO:0000256" key="2">
    <source>
        <dbReference type="ARBA" id="ARBA00022448"/>
    </source>
</evidence>
<dbReference type="AlphaFoldDB" id="A0A7M7KS71"/>
<dbReference type="OrthoDB" id="196650at2759"/>
<organism evidence="9 10">
    <name type="scientific">Varroa destructor</name>
    <name type="common">Honeybee mite</name>
    <dbReference type="NCBI Taxonomy" id="109461"/>
    <lineage>
        <taxon>Eukaryota</taxon>
        <taxon>Metazoa</taxon>
        <taxon>Ecdysozoa</taxon>
        <taxon>Arthropoda</taxon>
        <taxon>Chelicerata</taxon>
        <taxon>Arachnida</taxon>
        <taxon>Acari</taxon>
        <taxon>Parasitiformes</taxon>
        <taxon>Mesostigmata</taxon>
        <taxon>Gamasina</taxon>
        <taxon>Dermanyssoidea</taxon>
        <taxon>Varroidae</taxon>
        <taxon>Varroa</taxon>
    </lineage>
</organism>
<dbReference type="RefSeq" id="XP_022670927.1">
    <property type="nucleotide sequence ID" value="XM_022815192.1"/>
</dbReference>
<evidence type="ECO:0000256" key="7">
    <source>
        <dbReference type="SAM" id="Phobius"/>
    </source>
</evidence>
<dbReference type="InterPro" id="IPR011701">
    <property type="entry name" value="MFS"/>
</dbReference>
<dbReference type="OMA" id="EWYVNIS"/>
<feature type="region of interest" description="Disordered" evidence="6">
    <location>
        <begin position="1"/>
        <end position="28"/>
    </location>
</feature>
<feature type="transmembrane region" description="Helical" evidence="7">
    <location>
        <begin position="100"/>
        <end position="122"/>
    </location>
</feature>
<dbReference type="RefSeq" id="XP_022670925.1">
    <property type="nucleotide sequence ID" value="XM_022815190.1"/>
</dbReference>
<evidence type="ECO:0000313" key="10">
    <source>
        <dbReference type="Proteomes" id="UP000594260"/>
    </source>
</evidence>
<dbReference type="SUPFAM" id="SSF103473">
    <property type="entry name" value="MFS general substrate transporter"/>
    <property type="match status" value="1"/>
</dbReference>
<feature type="transmembrane region" description="Helical" evidence="7">
    <location>
        <begin position="286"/>
        <end position="305"/>
    </location>
</feature>
<dbReference type="InterPro" id="IPR005829">
    <property type="entry name" value="Sugar_transporter_CS"/>
</dbReference>
<dbReference type="GeneID" id="111254395"/>
<keyword evidence="4 7" id="KW-1133">Transmembrane helix</keyword>
<proteinExistence type="predicted"/>
<feature type="domain" description="Major facilitator superfamily (MFS) profile" evidence="8">
    <location>
        <begin position="36"/>
        <end position="469"/>
    </location>
</feature>
<evidence type="ECO:0000313" key="9">
    <source>
        <dbReference type="EnsemblMetazoa" id="XP_022670927"/>
    </source>
</evidence>
<dbReference type="FunFam" id="1.20.1250.20:FF:000223">
    <property type="entry name" value="Major facilitator superfamily domain-containing protein"/>
    <property type="match status" value="1"/>
</dbReference>
<sequence>MNMSSQAKFDERDQSGRKGAASSLSAATSGGRAPRVMYLVFNSLIFDLLGFTMILPLLPSLLDYYRKQDGSPLYAWMESVAGTWRRTFLVSTTEDEVSDIVLIGGLLGSIFSLLQFATSPIVGALSDVYGRKPLLLLSNLGSLACYVLWSASSNFEMFVASRIIGGVSRGSVSICTTIVADVCSPQVRAKGMALVGAAFSVGFLIGPVIGAMMARSSDFWVTPALLAIGSTSLNMLIIVVLFSESLPASSRSGSIRHSMATALDYINPHSLFTFKPVQKLNARDKAHLTMTGFVYFTYLLIYSGLEYTISFLTHSRFDYSRMDQGKMYFTIGLVMVIIQGGFVRRIPPRLELKAAYYAIGLLIPCFSIIAIAQSTLVLYVGILLYALSTAFVVPCLTSHVSRIGSRDQKGTIIGILRSIGALSRALGPLVFSTIYWSRGASFCYLLGSQLFIIPLFCIRSKLLSSIKED</sequence>
<dbReference type="EnsemblMetazoa" id="XM_022815190">
    <property type="protein sequence ID" value="XP_022670925"/>
    <property type="gene ID" value="LOC111254395"/>
</dbReference>
<evidence type="ECO:0000256" key="1">
    <source>
        <dbReference type="ARBA" id="ARBA00004141"/>
    </source>
</evidence>
<dbReference type="EnsemblMetazoa" id="XM_022815191">
    <property type="protein sequence ID" value="XP_022670926"/>
    <property type="gene ID" value="LOC111254395"/>
</dbReference>
<dbReference type="InterPro" id="IPR020846">
    <property type="entry name" value="MFS_dom"/>
</dbReference>
<dbReference type="PROSITE" id="PS00216">
    <property type="entry name" value="SUGAR_TRANSPORT_1"/>
    <property type="match status" value="1"/>
</dbReference>
<feature type="transmembrane region" description="Helical" evidence="7">
    <location>
        <begin position="354"/>
        <end position="372"/>
    </location>
</feature>
<dbReference type="GO" id="GO:0022857">
    <property type="term" value="F:transmembrane transporter activity"/>
    <property type="evidence" value="ECO:0007669"/>
    <property type="project" value="InterPro"/>
</dbReference>
<evidence type="ECO:0000256" key="4">
    <source>
        <dbReference type="ARBA" id="ARBA00022989"/>
    </source>
</evidence>
<feature type="transmembrane region" description="Helical" evidence="7">
    <location>
        <begin position="158"/>
        <end position="180"/>
    </location>
</feature>
<feature type="transmembrane region" description="Helical" evidence="7">
    <location>
        <begin position="220"/>
        <end position="242"/>
    </location>
</feature>
<evidence type="ECO:0000259" key="8">
    <source>
        <dbReference type="PROSITE" id="PS50850"/>
    </source>
</evidence>
<accession>A0A7M7KS71</accession>
<feature type="transmembrane region" description="Helical" evidence="7">
    <location>
        <begin position="36"/>
        <end position="58"/>
    </location>
</feature>
<reference evidence="9" key="1">
    <citation type="submission" date="2021-01" db="UniProtKB">
        <authorList>
            <consortium name="EnsemblMetazoa"/>
        </authorList>
    </citation>
    <scope>IDENTIFICATION</scope>
</reference>
<dbReference type="InParanoid" id="A0A7M7KS71"/>
<keyword evidence="2" id="KW-0813">Transport</keyword>
<dbReference type="InterPro" id="IPR036259">
    <property type="entry name" value="MFS_trans_sf"/>
</dbReference>
<name>A0A7M7KS71_VARDE</name>
<feature type="transmembrane region" description="Helical" evidence="7">
    <location>
        <begin position="134"/>
        <end position="152"/>
    </location>
</feature>
<evidence type="ECO:0000256" key="6">
    <source>
        <dbReference type="SAM" id="MobiDB-lite"/>
    </source>
</evidence>
<dbReference type="KEGG" id="vde:111254395"/>
<dbReference type="FunCoup" id="A0A7M7KS71">
    <property type="interactions" value="71"/>
</dbReference>
<feature type="transmembrane region" description="Helical" evidence="7">
    <location>
        <begin position="378"/>
        <end position="400"/>
    </location>
</feature>